<feature type="compositionally biased region" description="Polar residues" evidence="1">
    <location>
        <begin position="71"/>
        <end position="89"/>
    </location>
</feature>
<protein>
    <recommendedName>
        <fullName evidence="3">DUF8017 domain-containing protein</fullName>
    </recommendedName>
</protein>
<evidence type="ECO:0000256" key="2">
    <source>
        <dbReference type="SAM" id="Phobius"/>
    </source>
</evidence>
<feature type="transmembrane region" description="Helical" evidence="2">
    <location>
        <begin position="43"/>
        <end position="65"/>
    </location>
</feature>
<keyword evidence="2" id="KW-0812">Transmembrane</keyword>
<keyword evidence="2" id="KW-1133">Transmembrane helix</keyword>
<sequence length="282" mass="28500">MDQTVHAGYGGAGYGGQPPYGGAPGYRPPGGGQPPNGKRGKGLLFAGIGVLALVVVGAVTAVALVNRDSADSASPGSTPSMVSALTTENSAPSTSTAPRTTAARPTAPAAVIPGYQVVVLPENGAAYDVPADWEIDRSTVEIGYGADALPVAGVAQEGAGYCPDYVRTNMFLTQSDESDPVRAISDVTARVIGFAYTTSTDSTPGPAESFRTSDGKLEGVFVETTGNAPAPSPGCASTYAIYTFGFPGDSGAFVLTIIADTGVDKAVTTDFAKQLLATLRPI</sequence>
<evidence type="ECO:0000256" key="1">
    <source>
        <dbReference type="SAM" id="MobiDB-lite"/>
    </source>
</evidence>
<organism evidence="4 5">
    <name type="scientific">Nocardia otitidiscaviarum</name>
    <dbReference type="NCBI Taxonomy" id="1823"/>
    <lineage>
        <taxon>Bacteria</taxon>
        <taxon>Bacillati</taxon>
        <taxon>Actinomycetota</taxon>
        <taxon>Actinomycetes</taxon>
        <taxon>Mycobacteriales</taxon>
        <taxon>Nocardiaceae</taxon>
        <taxon>Nocardia</taxon>
    </lineage>
</organism>
<dbReference type="Pfam" id="PF26056">
    <property type="entry name" value="DUF8017"/>
    <property type="match status" value="1"/>
</dbReference>
<dbReference type="EMBL" id="UGRY01000002">
    <property type="protein sequence ID" value="SUA75403.1"/>
    <property type="molecule type" value="Genomic_DNA"/>
</dbReference>
<dbReference type="RefSeq" id="WP_039808847.1">
    <property type="nucleotide sequence ID" value="NZ_UGRY01000002.1"/>
</dbReference>
<keyword evidence="2" id="KW-0472">Membrane</keyword>
<accession>A0A378YFA3</accession>
<feature type="domain" description="DUF8017" evidence="3">
    <location>
        <begin position="109"/>
        <end position="281"/>
    </location>
</feature>
<feature type="region of interest" description="Disordered" evidence="1">
    <location>
        <begin position="1"/>
        <end position="38"/>
    </location>
</feature>
<evidence type="ECO:0000259" key="3">
    <source>
        <dbReference type="Pfam" id="PF26056"/>
    </source>
</evidence>
<dbReference type="InterPro" id="IPR058330">
    <property type="entry name" value="DUF8017"/>
</dbReference>
<evidence type="ECO:0000313" key="5">
    <source>
        <dbReference type="Proteomes" id="UP000255467"/>
    </source>
</evidence>
<feature type="region of interest" description="Disordered" evidence="1">
    <location>
        <begin position="69"/>
        <end position="106"/>
    </location>
</feature>
<reference evidence="4 5" key="1">
    <citation type="submission" date="2018-06" db="EMBL/GenBank/DDBJ databases">
        <authorList>
            <consortium name="Pathogen Informatics"/>
            <person name="Doyle S."/>
        </authorList>
    </citation>
    <scope>NUCLEOTIDE SEQUENCE [LARGE SCALE GENOMIC DNA]</scope>
    <source>
        <strain evidence="4 5">NCTC1934</strain>
    </source>
</reference>
<feature type="compositionally biased region" description="Gly residues" evidence="1">
    <location>
        <begin position="8"/>
        <end position="34"/>
    </location>
</feature>
<evidence type="ECO:0000313" key="4">
    <source>
        <dbReference type="EMBL" id="SUA75403.1"/>
    </source>
</evidence>
<dbReference type="STRING" id="1406858.GCA_000710895_00223"/>
<gene>
    <name evidence="4" type="ORF">NCTC1934_02065</name>
</gene>
<proteinExistence type="predicted"/>
<keyword evidence="5" id="KW-1185">Reference proteome</keyword>
<dbReference type="AlphaFoldDB" id="A0A378YFA3"/>
<dbReference type="Proteomes" id="UP000255467">
    <property type="component" value="Unassembled WGS sequence"/>
</dbReference>
<feature type="compositionally biased region" description="Low complexity" evidence="1">
    <location>
        <begin position="90"/>
        <end position="106"/>
    </location>
</feature>
<name>A0A378YFA3_9NOCA</name>